<sequence length="68" mass="7746">MQRPAIAPQLVYFYHDRQENDFVLFHNRGALHDNSGAFSPNQVRASHRCNLGVPDEPTGPTAEYLKYS</sequence>
<protein>
    <recommendedName>
        <fullName evidence="6">TauD/TfdA-like domain-containing protein</fullName>
    </recommendedName>
</protein>
<dbReference type="PANTHER" id="PTHR43779">
    <property type="entry name" value="DIOXYGENASE RV0097-RELATED"/>
    <property type="match status" value="1"/>
</dbReference>
<evidence type="ECO:0000256" key="3">
    <source>
        <dbReference type="ARBA" id="ARBA00023004"/>
    </source>
</evidence>
<keyword evidence="3" id="KW-0408">Iron</keyword>
<dbReference type="Proteomes" id="UP000807342">
    <property type="component" value="Unassembled WGS sequence"/>
</dbReference>
<comment type="caution">
    <text evidence="4">The sequence shown here is derived from an EMBL/GenBank/DDBJ whole genome shotgun (WGS) entry which is preliminary data.</text>
</comment>
<evidence type="ECO:0000256" key="1">
    <source>
        <dbReference type="ARBA" id="ARBA00001954"/>
    </source>
</evidence>
<dbReference type="PANTHER" id="PTHR43779:SF2">
    <property type="entry name" value="ALPHA-KETOGLUTARATE-DEPENDENT XANTHINE DIOXYGENASE XAN1"/>
    <property type="match status" value="1"/>
</dbReference>
<proteinExistence type="predicted"/>
<dbReference type="GO" id="GO:0016491">
    <property type="term" value="F:oxidoreductase activity"/>
    <property type="evidence" value="ECO:0007669"/>
    <property type="project" value="UniProtKB-KW"/>
</dbReference>
<reference evidence="4" key="1">
    <citation type="submission" date="2020-11" db="EMBL/GenBank/DDBJ databases">
        <authorList>
            <consortium name="DOE Joint Genome Institute"/>
            <person name="Ahrendt S."/>
            <person name="Riley R."/>
            <person name="Andreopoulos W."/>
            <person name="Labutti K."/>
            <person name="Pangilinan J."/>
            <person name="Ruiz-Duenas F.J."/>
            <person name="Barrasa J.M."/>
            <person name="Sanchez-Garcia M."/>
            <person name="Camarero S."/>
            <person name="Miyauchi S."/>
            <person name="Serrano A."/>
            <person name="Linde D."/>
            <person name="Babiker R."/>
            <person name="Drula E."/>
            <person name="Ayuso-Fernandez I."/>
            <person name="Pacheco R."/>
            <person name="Padilla G."/>
            <person name="Ferreira P."/>
            <person name="Barriuso J."/>
            <person name="Kellner H."/>
            <person name="Castanera R."/>
            <person name="Alfaro M."/>
            <person name="Ramirez L."/>
            <person name="Pisabarro A.G."/>
            <person name="Kuo A."/>
            <person name="Tritt A."/>
            <person name="Lipzen A."/>
            <person name="He G."/>
            <person name="Yan M."/>
            <person name="Ng V."/>
            <person name="Cullen D."/>
            <person name="Martin F."/>
            <person name="Rosso M.-N."/>
            <person name="Henrissat B."/>
            <person name="Hibbett D."/>
            <person name="Martinez A.T."/>
            <person name="Grigoriev I.V."/>
        </authorList>
    </citation>
    <scope>NUCLEOTIDE SEQUENCE</scope>
    <source>
        <strain evidence="4">MF-IS2</strain>
    </source>
</reference>
<dbReference type="InterPro" id="IPR042098">
    <property type="entry name" value="TauD-like_sf"/>
</dbReference>
<evidence type="ECO:0008006" key="6">
    <source>
        <dbReference type="Google" id="ProtNLM"/>
    </source>
</evidence>
<gene>
    <name evidence="4" type="ORF">P691DRAFT_764600</name>
</gene>
<dbReference type="InterPro" id="IPR051178">
    <property type="entry name" value="TfdA_dioxygenase"/>
</dbReference>
<evidence type="ECO:0000313" key="4">
    <source>
        <dbReference type="EMBL" id="KAF9443104.1"/>
    </source>
</evidence>
<dbReference type="AlphaFoldDB" id="A0A9P5X1X6"/>
<accession>A0A9P5X1X6</accession>
<evidence type="ECO:0000256" key="2">
    <source>
        <dbReference type="ARBA" id="ARBA00023002"/>
    </source>
</evidence>
<keyword evidence="2" id="KW-0560">Oxidoreductase</keyword>
<dbReference type="SUPFAM" id="SSF51197">
    <property type="entry name" value="Clavaminate synthase-like"/>
    <property type="match status" value="1"/>
</dbReference>
<organism evidence="4 5">
    <name type="scientific">Macrolepiota fuliginosa MF-IS2</name>
    <dbReference type="NCBI Taxonomy" id="1400762"/>
    <lineage>
        <taxon>Eukaryota</taxon>
        <taxon>Fungi</taxon>
        <taxon>Dikarya</taxon>
        <taxon>Basidiomycota</taxon>
        <taxon>Agaricomycotina</taxon>
        <taxon>Agaricomycetes</taxon>
        <taxon>Agaricomycetidae</taxon>
        <taxon>Agaricales</taxon>
        <taxon>Agaricineae</taxon>
        <taxon>Agaricaceae</taxon>
        <taxon>Macrolepiota</taxon>
    </lineage>
</organism>
<dbReference type="Gene3D" id="3.60.130.10">
    <property type="entry name" value="Clavaminate synthase-like"/>
    <property type="match status" value="1"/>
</dbReference>
<dbReference type="OrthoDB" id="93019at2759"/>
<evidence type="ECO:0000313" key="5">
    <source>
        <dbReference type="Proteomes" id="UP000807342"/>
    </source>
</evidence>
<name>A0A9P5X1X6_9AGAR</name>
<comment type="cofactor">
    <cofactor evidence="1">
        <name>Fe(2+)</name>
        <dbReference type="ChEBI" id="CHEBI:29033"/>
    </cofactor>
</comment>
<dbReference type="EMBL" id="MU151519">
    <property type="protein sequence ID" value="KAF9443104.1"/>
    <property type="molecule type" value="Genomic_DNA"/>
</dbReference>
<keyword evidence="5" id="KW-1185">Reference proteome</keyword>